<evidence type="ECO:0000313" key="2">
    <source>
        <dbReference type="Proteomes" id="UP000177232"/>
    </source>
</evidence>
<dbReference type="EMBL" id="MFLJ01000037">
    <property type="protein sequence ID" value="OGG64035.1"/>
    <property type="molecule type" value="Genomic_DNA"/>
</dbReference>
<name>A0A1F6DRF9_9BACT</name>
<gene>
    <name evidence="1" type="ORF">A3C94_01755</name>
</gene>
<dbReference type="Proteomes" id="UP000177232">
    <property type="component" value="Unassembled WGS sequence"/>
</dbReference>
<organism evidence="1 2">
    <name type="scientific">Candidatus Kaiserbacteria bacterium RIFCSPHIGHO2_02_FULL_55_17</name>
    <dbReference type="NCBI Taxonomy" id="1798496"/>
    <lineage>
        <taxon>Bacteria</taxon>
        <taxon>Candidatus Kaiseribacteriota</taxon>
    </lineage>
</organism>
<protein>
    <submittedName>
        <fullName evidence="1">Uncharacterized protein</fullName>
    </submittedName>
</protein>
<comment type="caution">
    <text evidence="1">The sequence shown here is derived from an EMBL/GenBank/DDBJ whole genome shotgun (WGS) entry which is preliminary data.</text>
</comment>
<evidence type="ECO:0000313" key="1">
    <source>
        <dbReference type="EMBL" id="OGG64035.1"/>
    </source>
</evidence>
<sequence length="60" mass="6402">MAAWFAILPYTDLSMPDTLQGIVGSQVAQLRSCSGGMLKDTMMDITTAAIHEVNCDALVV</sequence>
<reference evidence="1 2" key="1">
    <citation type="journal article" date="2016" name="Nat. Commun.">
        <title>Thousands of microbial genomes shed light on interconnected biogeochemical processes in an aquifer system.</title>
        <authorList>
            <person name="Anantharaman K."/>
            <person name="Brown C.T."/>
            <person name="Hug L.A."/>
            <person name="Sharon I."/>
            <person name="Castelle C.J."/>
            <person name="Probst A.J."/>
            <person name="Thomas B.C."/>
            <person name="Singh A."/>
            <person name="Wilkins M.J."/>
            <person name="Karaoz U."/>
            <person name="Brodie E.L."/>
            <person name="Williams K.H."/>
            <person name="Hubbard S.S."/>
            <person name="Banfield J.F."/>
        </authorList>
    </citation>
    <scope>NUCLEOTIDE SEQUENCE [LARGE SCALE GENOMIC DNA]</scope>
</reference>
<accession>A0A1F6DRF9</accession>
<dbReference type="AlphaFoldDB" id="A0A1F6DRF9"/>
<dbReference type="STRING" id="1798496.A3C94_01755"/>
<proteinExistence type="predicted"/>